<dbReference type="OrthoDB" id="9764079at2"/>
<evidence type="ECO:0000256" key="5">
    <source>
        <dbReference type="PIRSR" id="PIRSR611166-50"/>
    </source>
</evidence>
<keyword evidence="3 5" id="KW-0663">Pyridoxal phosphate</keyword>
<feature type="domain" description="Aromatic amino acid beta-eliminating lyase/threonine aldolase" evidence="7">
    <location>
        <begin position="70"/>
        <end position="450"/>
    </location>
</feature>
<dbReference type="NCBIfam" id="NF009709">
    <property type="entry name" value="PRK13238.1"/>
    <property type="match status" value="1"/>
</dbReference>
<evidence type="ECO:0000256" key="6">
    <source>
        <dbReference type="SAM" id="MobiDB-lite"/>
    </source>
</evidence>
<dbReference type="Proteomes" id="UP000266677">
    <property type="component" value="Unassembled WGS sequence"/>
</dbReference>
<reference evidence="8 9" key="1">
    <citation type="submission" date="2018-09" db="EMBL/GenBank/DDBJ databases">
        <title>YIM PH21274 draft genome.</title>
        <authorList>
            <person name="Miao C."/>
        </authorList>
    </citation>
    <scope>NUCLEOTIDE SEQUENCE [LARGE SCALE GENOMIC DNA]</scope>
    <source>
        <strain evidence="8 9">YIM PH 21724</strain>
    </source>
</reference>
<name>A0A3A4K6C5_9NOCA</name>
<dbReference type="InterPro" id="IPR015421">
    <property type="entry name" value="PyrdxlP-dep_Trfase_major"/>
</dbReference>
<evidence type="ECO:0000256" key="1">
    <source>
        <dbReference type="ARBA" id="ARBA00001933"/>
    </source>
</evidence>
<keyword evidence="9" id="KW-1185">Reference proteome</keyword>
<dbReference type="InterPro" id="IPR015422">
    <property type="entry name" value="PyrdxlP-dep_Trfase_small"/>
</dbReference>
<dbReference type="InterPro" id="IPR011166">
    <property type="entry name" value="Beta-eliminating_lyase"/>
</dbReference>
<dbReference type="AlphaFoldDB" id="A0A3A4K6C5"/>
<dbReference type="GO" id="GO:0016830">
    <property type="term" value="F:carbon-carbon lyase activity"/>
    <property type="evidence" value="ECO:0007669"/>
    <property type="project" value="InterPro"/>
</dbReference>
<gene>
    <name evidence="8" type="ORF">D5S18_32630</name>
</gene>
<dbReference type="Gene3D" id="3.90.1150.10">
    <property type="entry name" value="Aspartate Aminotransferase, domain 1"/>
    <property type="match status" value="1"/>
</dbReference>
<sequence>MIRRARCGVEYRKVSGSRIDHLFRRCTMFEPYRIKMVEPISITTPEHRRLALRKAGYNMFGLRAQDVTIDLLTDSGTGAMSQDQWAAVLYSDESYAGADSWFRFERRVRTMFGFRHVLPTHQGRAAERLLYTVLCVGKDPQRLVVPSNSHFDTGRGNLELLGVRAVNLPCAQAADLTDDAPFKGNADVAAMDRLITEVGAEFVPAIVMTVTNNTGGGQPVSMANIAEVSALARSHGIPMYLDGCRFAENAYFIQQREPEYESWTIPEIVSKMCSYAEGCTVSAKKDGLCNIGGFLATDDDEVAAEARQLGIITEGFYTYGGLSGRDLDAIAVGLKEVCEQPYLEHRVGSVRYLATALRDNGVPVVWPPGGHAVYIDAAALLPHIPPLRYPAQALCAEIYLEGGVRTVELGTCAFGYDALTGVEAPAQWELCRLALPRRVYTQSHLDYVIESLAAIAQRRDRIQGLRMTSPSTILRHFTAQFTPVLADDVDEEARTPELAGHEHGSTRLPLSGPPD</sequence>
<dbReference type="InterPro" id="IPR015424">
    <property type="entry name" value="PyrdxlP-dep_Trfase"/>
</dbReference>
<dbReference type="GO" id="GO:0009072">
    <property type="term" value="P:aromatic amino acid metabolic process"/>
    <property type="evidence" value="ECO:0007669"/>
    <property type="project" value="InterPro"/>
</dbReference>
<comment type="cofactor">
    <cofactor evidence="1 5">
        <name>pyridoxal 5'-phosphate</name>
        <dbReference type="ChEBI" id="CHEBI:597326"/>
    </cofactor>
</comment>
<dbReference type="Pfam" id="PF01212">
    <property type="entry name" value="Beta_elim_lyase"/>
    <property type="match status" value="1"/>
</dbReference>
<dbReference type="SUPFAM" id="SSF53383">
    <property type="entry name" value="PLP-dependent transferases"/>
    <property type="match status" value="1"/>
</dbReference>
<comment type="similarity">
    <text evidence="2">Belongs to the beta-eliminating lyase family.</text>
</comment>
<evidence type="ECO:0000313" key="8">
    <source>
        <dbReference type="EMBL" id="RJO68189.1"/>
    </source>
</evidence>
<feature type="compositionally biased region" description="Basic and acidic residues" evidence="6">
    <location>
        <begin position="492"/>
        <end position="505"/>
    </location>
</feature>
<accession>A0A3A4K6C5</accession>
<dbReference type="PANTHER" id="PTHR32325">
    <property type="entry name" value="BETA-ELIMINATING LYASE-LIKE PROTEIN-RELATED"/>
    <property type="match status" value="1"/>
</dbReference>
<dbReference type="PANTHER" id="PTHR32325:SF4">
    <property type="entry name" value="TRYPTOPHANASE"/>
    <property type="match status" value="1"/>
</dbReference>
<dbReference type="EMBL" id="QZFU01000055">
    <property type="protein sequence ID" value="RJO68189.1"/>
    <property type="molecule type" value="Genomic_DNA"/>
</dbReference>
<dbReference type="PIRSF" id="PIRSF001386">
    <property type="entry name" value="Trpase"/>
    <property type="match status" value="1"/>
</dbReference>
<organism evidence="8 9">
    <name type="scientific">Nocardia panacis</name>
    <dbReference type="NCBI Taxonomy" id="2340916"/>
    <lineage>
        <taxon>Bacteria</taxon>
        <taxon>Bacillati</taxon>
        <taxon>Actinomycetota</taxon>
        <taxon>Actinomycetes</taxon>
        <taxon>Mycobacteriales</taxon>
        <taxon>Nocardiaceae</taxon>
        <taxon>Nocardia</taxon>
    </lineage>
</organism>
<evidence type="ECO:0000313" key="9">
    <source>
        <dbReference type="Proteomes" id="UP000266677"/>
    </source>
</evidence>
<evidence type="ECO:0000256" key="2">
    <source>
        <dbReference type="ARBA" id="ARBA00009721"/>
    </source>
</evidence>
<feature type="modified residue" description="N6-(pyridoxal phosphate)lysine" evidence="5">
    <location>
        <position position="285"/>
    </location>
</feature>
<dbReference type="Gene3D" id="3.40.640.10">
    <property type="entry name" value="Type I PLP-dependent aspartate aminotransferase-like (Major domain)"/>
    <property type="match status" value="1"/>
</dbReference>
<feature type="region of interest" description="Disordered" evidence="6">
    <location>
        <begin position="492"/>
        <end position="515"/>
    </location>
</feature>
<protein>
    <submittedName>
        <fullName evidence="8">Tryptophanase</fullName>
    </submittedName>
</protein>
<evidence type="ECO:0000256" key="3">
    <source>
        <dbReference type="ARBA" id="ARBA00022898"/>
    </source>
</evidence>
<evidence type="ECO:0000259" key="7">
    <source>
        <dbReference type="Pfam" id="PF01212"/>
    </source>
</evidence>
<dbReference type="InterPro" id="IPR001597">
    <property type="entry name" value="ArAA_b-elim_lyase/Thr_aldolase"/>
</dbReference>
<comment type="caution">
    <text evidence="8">The sequence shown here is derived from an EMBL/GenBank/DDBJ whole genome shotgun (WGS) entry which is preliminary data.</text>
</comment>
<evidence type="ECO:0000256" key="4">
    <source>
        <dbReference type="ARBA" id="ARBA00023239"/>
    </source>
</evidence>
<proteinExistence type="inferred from homology"/>
<keyword evidence="4" id="KW-0456">Lyase</keyword>